<comment type="caution">
    <text evidence="2">The sequence shown here is derived from an EMBL/GenBank/DDBJ whole genome shotgun (WGS) entry which is preliminary data.</text>
</comment>
<organism evidence="2 3">
    <name type="scientific">Mikania micrantha</name>
    <name type="common">bitter vine</name>
    <dbReference type="NCBI Taxonomy" id="192012"/>
    <lineage>
        <taxon>Eukaryota</taxon>
        <taxon>Viridiplantae</taxon>
        <taxon>Streptophyta</taxon>
        <taxon>Embryophyta</taxon>
        <taxon>Tracheophyta</taxon>
        <taxon>Spermatophyta</taxon>
        <taxon>Magnoliopsida</taxon>
        <taxon>eudicotyledons</taxon>
        <taxon>Gunneridae</taxon>
        <taxon>Pentapetalae</taxon>
        <taxon>asterids</taxon>
        <taxon>campanulids</taxon>
        <taxon>Asterales</taxon>
        <taxon>Asteraceae</taxon>
        <taxon>Asteroideae</taxon>
        <taxon>Heliantheae alliance</taxon>
        <taxon>Eupatorieae</taxon>
        <taxon>Mikania</taxon>
    </lineage>
</organism>
<evidence type="ECO:0000313" key="2">
    <source>
        <dbReference type="EMBL" id="KAD6118954.1"/>
    </source>
</evidence>
<gene>
    <name evidence="2" type="ORF">E3N88_10225</name>
</gene>
<dbReference type="AlphaFoldDB" id="A0A5N6PBT5"/>
<reference evidence="2 3" key="1">
    <citation type="submission" date="2019-05" db="EMBL/GenBank/DDBJ databases">
        <title>Mikania micrantha, genome provides insights into the molecular mechanism of rapid growth.</title>
        <authorList>
            <person name="Liu B."/>
        </authorList>
    </citation>
    <scope>NUCLEOTIDE SEQUENCE [LARGE SCALE GENOMIC DNA]</scope>
    <source>
        <strain evidence="2">NLD-2019</strain>
        <tissue evidence="2">Leaf</tissue>
    </source>
</reference>
<feature type="compositionally biased region" description="Basic and acidic residues" evidence="1">
    <location>
        <begin position="80"/>
        <end position="92"/>
    </location>
</feature>
<sequence>MNDIFQEHESNELPPFQPTEKLPDTSPVVRNDVEPESLSYEAVLAIRNANVPADDLIDVDDGYDDLGRIFLNDESILDSETDHDSTDPDHNKHSNRANENMVWHGMAWCGSAGGMVRPGMALQHPSVALLVAWKVMA</sequence>
<name>A0A5N6PBT5_9ASTR</name>
<feature type="region of interest" description="Disordered" evidence="1">
    <location>
        <begin position="1"/>
        <end position="34"/>
    </location>
</feature>
<dbReference type="OrthoDB" id="10527957at2759"/>
<proteinExistence type="predicted"/>
<evidence type="ECO:0000313" key="3">
    <source>
        <dbReference type="Proteomes" id="UP000326396"/>
    </source>
</evidence>
<feature type="region of interest" description="Disordered" evidence="1">
    <location>
        <begin position="75"/>
        <end position="96"/>
    </location>
</feature>
<evidence type="ECO:0000256" key="1">
    <source>
        <dbReference type="SAM" id="MobiDB-lite"/>
    </source>
</evidence>
<keyword evidence="3" id="KW-1185">Reference proteome</keyword>
<feature type="compositionally biased region" description="Basic and acidic residues" evidence="1">
    <location>
        <begin position="1"/>
        <end position="11"/>
    </location>
</feature>
<dbReference type="EMBL" id="SZYD01000005">
    <property type="protein sequence ID" value="KAD6118954.1"/>
    <property type="molecule type" value="Genomic_DNA"/>
</dbReference>
<dbReference type="Proteomes" id="UP000326396">
    <property type="component" value="Linkage Group LG13"/>
</dbReference>
<accession>A0A5N6PBT5</accession>
<protein>
    <submittedName>
        <fullName evidence="2">Uncharacterized protein</fullName>
    </submittedName>
</protein>